<protein>
    <recommendedName>
        <fullName evidence="1">AbiTii domain-containing protein</fullName>
    </recommendedName>
</protein>
<sequence length="302" mass="33214">MTLLEEIQKAVIDPTSDLGTVLRKCKLLASRLGSQPLENWVHFELNGYPEKEVVPPFRMWSLELKGHFSGPFGSGIRDAPIPLACIPENIRQQYLQYQCKQSISVIEDILSRAKEGILQVSTGDLAMFLGGKVYKNQYCYQAWAWFGVGNLVEIVNSVRNKVLDFTLELGKKAPDAGEIGGEVTSKLEPSNVTQIFHTIVYGGSVAVVGTNKSTEVNIHPRDFESLSIVLKDNGISEEDLAELDSALESDNEPRSNTGFGPNVAYWISKMMKKAAEGSWNISLGTAGNLLAQAIAKFYGLNQ</sequence>
<name>A0A059XY76_9BACT</name>
<reference evidence="2 3" key="2">
    <citation type="journal article" date="2015" name="Biomed. Res. Int.">
        <title>Effects of Arsenite Resistance on the Growth and Functional Gene Expression of Leptospirillum ferriphilum and Acidithiobacillus thiooxidans in Pure Culture and Coculture.</title>
        <authorList>
            <person name="Jiang H."/>
            <person name="Liang Y."/>
            <person name="Yin H."/>
            <person name="Xiao Y."/>
            <person name="Guo X."/>
            <person name="Xu Y."/>
            <person name="Hu Q."/>
            <person name="Liu H."/>
            <person name="Liu X."/>
        </authorList>
    </citation>
    <scope>NUCLEOTIDE SEQUENCE [LARGE SCALE GENOMIC DNA]</scope>
    <source>
        <strain evidence="2 3">YSK</strain>
    </source>
</reference>
<dbReference type="KEGG" id="lfp:Y981_03460"/>
<dbReference type="EMBL" id="CP007243">
    <property type="protein sequence ID" value="AIA30172.1"/>
    <property type="molecule type" value="Genomic_DNA"/>
</dbReference>
<evidence type="ECO:0000259" key="1">
    <source>
        <dbReference type="Pfam" id="PF18864"/>
    </source>
</evidence>
<keyword evidence="3" id="KW-1185">Reference proteome</keyword>
<dbReference type="InterPro" id="IPR041304">
    <property type="entry name" value="AbiTii"/>
</dbReference>
<organism evidence="2 3">
    <name type="scientific">Leptospirillum ferriphilum YSK</name>
    <dbReference type="NCBI Taxonomy" id="1441628"/>
    <lineage>
        <taxon>Bacteria</taxon>
        <taxon>Pseudomonadati</taxon>
        <taxon>Nitrospirota</taxon>
        <taxon>Nitrospiria</taxon>
        <taxon>Nitrospirales</taxon>
        <taxon>Nitrospiraceae</taxon>
        <taxon>Leptospirillum</taxon>
    </lineage>
</organism>
<dbReference type="AlphaFoldDB" id="A0A059XY76"/>
<reference evidence="3" key="1">
    <citation type="submission" date="2014-02" db="EMBL/GenBank/DDBJ databases">
        <title>Complete genome sequence and comparative genomic analysis of the nitrogen-fixing bacterium Leptospirillum ferriphilum YSK.</title>
        <authorList>
            <person name="Guo X."/>
            <person name="Yin H."/>
            <person name="Liang Y."/>
            <person name="Hu Q."/>
            <person name="Ma L."/>
            <person name="Xiao Y."/>
            <person name="Zhang X."/>
            <person name="Qiu G."/>
            <person name="Liu X."/>
        </authorList>
    </citation>
    <scope>NUCLEOTIDE SEQUENCE [LARGE SCALE GENOMIC DNA]</scope>
    <source>
        <strain evidence="3">YSK</strain>
    </source>
</reference>
<dbReference type="RefSeq" id="WP_051613772.1">
    <property type="nucleotide sequence ID" value="NZ_CP007243.1"/>
</dbReference>
<dbReference type="Pfam" id="PF18864">
    <property type="entry name" value="AbiTii"/>
    <property type="match status" value="1"/>
</dbReference>
<evidence type="ECO:0000313" key="3">
    <source>
        <dbReference type="Proteomes" id="UP000027059"/>
    </source>
</evidence>
<evidence type="ECO:0000313" key="2">
    <source>
        <dbReference type="EMBL" id="AIA30172.1"/>
    </source>
</evidence>
<dbReference type="Proteomes" id="UP000027059">
    <property type="component" value="Chromosome"/>
</dbReference>
<feature type="domain" description="AbiTii" evidence="1">
    <location>
        <begin position="3"/>
        <end position="181"/>
    </location>
</feature>
<gene>
    <name evidence="2" type="ORF">Y981_03460</name>
</gene>
<accession>A0A059XY76</accession>
<dbReference type="HOGENOM" id="CLU_070824_0_0_0"/>
<proteinExistence type="predicted"/>
<dbReference type="OrthoDB" id="766804at2"/>